<evidence type="ECO:0000313" key="1">
    <source>
        <dbReference type="EMBL" id="BCJ68038.1"/>
    </source>
</evidence>
<evidence type="ECO:0000313" key="2">
    <source>
        <dbReference type="Proteomes" id="UP000680866"/>
    </source>
</evidence>
<name>A0A810N8C0_9ACTN</name>
<keyword evidence="2" id="KW-1185">Reference proteome</keyword>
<proteinExistence type="predicted"/>
<sequence length="93" mass="10077">MGQAGSAGRAGDRLKIELVRIDVALGHKVAALSFGSVKSDQVDQRGEQSLSVGVGRRLGGRWRNGKSQFMIEFVIPIRARLLDVAARVKQTCE</sequence>
<organism evidence="1 2">
    <name type="scientific">Polymorphospora rubra</name>
    <dbReference type="NCBI Taxonomy" id="338584"/>
    <lineage>
        <taxon>Bacteria</taxon>
        <taxon>Bacillati</taxon>
        <taxon>Actinomycetota</taxon>
        <taxon>Actinomycetes</taxon>
        <taxon>Micromonosporales</taxon>
        <taxon>Micromonosporaceae</taxon>
        <taxon>Polymorphospora</taxon>
    </lineage>
</organism>
<dbReference type="EMBL" id="AP023359">
    <property type="protein sequence ID" value="BCJ68038.1"/>
    <property type="molecule type" value="Genomic_DNA"/>
</dbReference>
<accession>A0A810N8C0</accession>
<protein>
    <submittedName>
        <fullName evidence="1">Uncharacterized protein</fullName>
    </submittedName>
</protein>
<gene>
    <name evidence="1" type="ORF">Prubr_50590</name>
</gene>
<dbReference type="Proteomes" id="UP000680866">
    <property type="component" value="Chromosome"/>
</dbReference>
<reference evidence="1" key="1">
    <citation type="submission" date="2020-08" db="EMBL/GenBank/DDBJ databases">
        <title>Whole genome shotgun sequence of Polymorphospora rubra NBRC 101157.</title>
        <authorList>
            <person name="Komaki H."/>
            <person name="Tamura T."/>
        </authorList>
    </citation>
    <scope>NUCLEOTIDE SEQUENCE</scope>
    <source>
        <strain evidence="1">NBRC 101157</strain>
    </source>
</reference>
<dbReference type="AlphaFoldDB" id="A0A810N8C0"/>
<dbReference type="KEGG" id="pry:Prubr_50590"/>